<dbReference type="RefSeq" id="WP_055631940.1">
    <property type="nucleotide sequence ID" value="NZ_JBIRRP010000014.1"/>
</dbReference>
<reference evidence="1 2" key="1">
    <citation type="submission" date="2015-10" db="EMBL/GenBank/DDBJ databases">
        <title>Draft genome sequence of Streptomyces griseoruber DSM 40281, type strain for the species Streptomyces griseoruber.</title>
        <authorList>
            <person name="Ruckert C."/>
            <person name="Winkler A."/>
            <person name="Kalinowski J."/>
            <person name="Kampfer P."/>
            <person name="Glaeser S."/>
        </authorList>
    </citation>
    <scope>NUCLEOTIDE SEQUENCE [LARGE SCALE GENOMIC DNA]</scope>
    <source>
        <strain evidence="1 2">DSM 40281</strain>
    </source>
</reference>
<accession>A0A101SMB0</accession>
<name>A0A101SMB0_9ACTN</name>
<evidence type="ECO:0000313" key="2">
    <source>
        <dbReference type="Proteomes" id="UP000052982"/>
    </source>
</evidence>
<dbReference type="AlphaFoldDB" id="A0A101SMB0"/>
<evidence type="ECO:0000313" key="1">
    <source>
        <dbReference type="EMBL" id="KUN76567.1"/>
    </source>
</evidence>
<dbReference type="EMBL" id="LMWW01000065">
    <property type="protein sequence ID" value="KUN76567.1"/>
    <property type="molecule type" value="Genomic_DNA"/>
</dbReference>
<protein>
    <submittedName>
        <fullName evidence="1">Uncharacterized protein</fullName>
    </submittedName>
</protein>
<gene>
    <name evidence="1" type="ORF">AQJ64_36970</name>
</gene>
<comment type="caution">
    <text evidence="1">The sequence shown here is derived from an EMBL/GenBank/DDBJ whole genome shotgun (WGS) entry which is preliminary data.</text>
</comment>
<dbReference type="Proteomes" id="UP000052982">
    <property type="component" value="Unassembled WGS sequence"/>
</dbReference>
<proteinExistence type="predicted"/>
<sequence>MTRCAGWQGTGFAWMVAGRQEPLDAARSVCAIALARGLRLEEALAVLGAGGLPAAELHRRLL</sequence>
<keyword evidence="2" id="KW-1185">Reference proteome</keyword>
<organism evidence="1 2">
    <name type="scientific">Streptomyces griseoruber</name>
    <dbReference type="NCBI Taxonomy" id="1943"/>
    <lineage>
        <taxon>Bacteria</taxon>
        <taxon>Bacillati</taxon>
        <taxon>Actinomycetota</taxon>
        <taxon>Actinomycetes</taxon>
        <taxon>Kitasatosporales</taxon>
        <taxon>Streptomycetaceae</taxon>
        <taxon>Streptomyces</taxon>
    </lineage>
</organism>